<keyword evidence="3" id="KW-1185">Reference proteome</keyword>
<sequence>MHNRSTDIVSSPAHGTGSAPRRLAPHAADRSRPAPQTRDPHPDDRALVASLVCAGLSEDDARAHLARLAAGDVWGG</sequence>
<dbReference type="EMBL" id="JAERRC010000022">
    <property type="protein sequence ID" value="MBL0705718.1"/>
    <property type="molecule type" value="Genomic_DNA"/>
</dbReference>
<dbReference type="Proteomes" id="UP000639051">
    <property type="component" value="Unassembled WGS sequence"/>
</dbReference>
<name>A0ABS1K2N9_9MICC</name>
<feature type="compositionally biased region" description="Basic and acidic residues" evidence="1">
    <location>
        <begin position="27"/>
        <end position="44"/>
    </location>
</feature>
<accession>A0ABS1K2N9</accession>
<evidence type="ECO:0000256" key="1">
    <source>
        <dbReference type="SAM" id="MobiDB-lite"/>
    </source>
</evidence>
<dbReference type="RefSeq" id="WP_189694015.1">
    <property type="nucleotide sequence ID" value="NZ_BNCM01000007.1"/>
</dbReference>
<proteinExistence type="predicted"/>
<evidence type="ECO:0000313" key="2">
    <source>
        <dbReference type="EMBL" id="MBL0705718.1"/>
    </source>
</evidence>
<gene>
    <name evidence="2" type="ORF">JJE72_09385</name>
</gene>
<reference evidence="2 3" key="1">
    <citation type="submission" date="2021-01" db="EMBL/GenBank/DDBJ databases">
        <title>Genome public.</title>
        <authorList>
            <person name="Liu C."/>
            <person name="Sun Q."/>
        </authorList>
    </citation>
    <scope>NUCLEOTIDE SEQUENCE [LARGE SCALE GENOMIC DNA]</scope>
    <source>
        <strain evidence="2 3">JC656</strain>
    </source>
</reference>
<organism evidence="2 3">
    <name type="scientific">Sinomonas cellulolyticus</name>
    <dbReference type="NCBI Taxonomy" id="2801916"/>
    <lineage>
        <taxon>Bacteria</taxon>
        <taxon>Bacillati</taxon>
        <taxon>Actinomycetota</taxon>
        <taxon>Actinomycetes</taxon>
        <taxon>Micrococcales</taxon>
        <taxon>Micrococcaceae</taxon>
        <taxon>Sinomonas</taxon>
    </lineage>
</organism>
<evidence type="ECO:0000313" key="3">
    <source>
        <dbReference type="Proteomes" id="UP000639051"/>
    </source>
</evidence>
<feature type="region of interest" description="Disordered" evidence="1">
    <location>
        <begin position="1"/>
        <end position="44"/>
    </location>
</feature>
<protein>
    <submittedName>
        <fullName evidence="2">Uncharacterized protein</fullName>
    </submittedName>
</protein>
<comment type="caution">
    <text evidence="2">The sequence shown here is derived from an EMBL/GenBank/DDBJ whole genome shotgun (WGS) entry which is preliminary data.</text>
</comment>